<gene>
    <name evidence="5" type="ORF">AC579_9279</name>
</gene>
<organism evidence="5 6">
    <name type="scientific">Pseudocercospora musae</name>
    <dbReference type="NCBI Taxonomy" id="113226"/>
    <lineage>
        <taxon>Eukaryota</taxon>
        <taxon>Fungi</taxon>
        <taxon>Dikarya</taxon>
        <taxon>Ascomycota</taxon>
        <taxon>Pezizomycotina</taxon>
        <taxon>Dothideomycetes</taxon>
        <taxon>Dothideomycetidae</taxon>
        <taxon>Mycosphaerellales</taxon>
        <taxon>Mycosphaerellaceae</taxon>
        <taxon>Pseudocercospora</taxon>
    </lineage>
</organism>
<evidence type="ECO:0000313" key="6">
    <source>
        <dbReference type="Proteomes" id="UP000073492"/>
    </source>
</evidence>
<dbReference type="PANTHER" id="PTHR31001">
    <property type="entry name" value="UNCHARACTERIZED TRANSCRIPTIONAL REGULATORY PROTEIN"/>
    <property type="match status" value="1"/>
</dbReference>
<dbReference type="InterPro" id="IPR036864">
    <property type="entry name" value="Zn2-C6_fun-type_DNA-bd_sf"/>
</dbReference>
<evidence type="ECO:0000313" key="5">
    <source>
        <dbReference type="EMBL" id="KXT00895.1"/>
    </source>
</evidence>
<comment type="subcellular location">
    <subcellularLocation>
        <location evidence="1">Nucleus</location>
    </subcellularLocation>
</comment>
<comment type="caution">
    <text evidence="5">The sequence shown here is derived from an EMBL/GenBank/DDBJ whole genome shotgun (WGS) entry which is preliminary data.</text>
</comment>
<dbReference type="PANTHER" id="PTHR31001:SF90">
    <property type="entry name" value="CENTROMERE DNA-BINDING PROTEIN COMPLEX CBF3 SUBUNIT B"/>
    <property type="match status" value="1"/>
</dbReference>
<dbReference type="CDD" id="cd12148">
    <property type="entry name" value="fungal_TF_MHR"/>
    <property type="match status" value="1"/>
</dbReference>
<dbReference type="CDD" id="cd00067">
    <property type="entry name" value="GAL4"/>
    <property type="match status" value="1"/>
</dbReference>
<accession>A0A139HEJ8</accession>
<dbReference type="GO" id="GO:0005634">
    <property type="term" value="C:nucleus"/>
    <property type="evidence" value="ECO:0007669"/>
    <property type="project" value="UniProtKB-SubCell"/>
</dbReference>
<dbReference type="GO" id="GO:0008270">
    <property type="term" value="F:zinc ion binding"/>
    <property type="evidence" value="ECO:0007669"/>
    <property type="project" value="InterPro"/>
</dbReference>
<dbReference type="GO" id="GO:0000981">
    <property type="term" value="F:DNA-binding transcription factor activity, RNA polymerase II-specific"/>
    <property type="evidence" value="ECO:0007669"/>
    <property type="project" value="InterPro"/>
</dbReference>
<dbReference type="InterPro" id="IPR050613">
    <property type="entry name" value="Sec_Metabolite_Reg"/>
</dbReference>
<dbReference type="PROSITE" id="PS50048">
    <property type="entry name" value="ZN2_CY6_FUNGAL_2"/>
    <property type="match status" value="1"/>
</dbReference>
<dbReference type="EMBL" id="LFZO01000670">
    <property type="protein sequence ID" value="KXT00895.1"/>
    <property type="molecule type" value="Genomic_DNA"/>
</dbReference>
<dbReference type="SUPFAM" id="SSF57701">
    <property type="entry name" value="Zn2/Cys6 DNA-binding domain"/>
    <property type="match status" value="1"/>
</dbReference>
<keyword evidence="2" id="KW-0539">Nucleus</keyword>
<name>A0A139HEJ8_9PEZI</name>
<dbReference type="STRING" id="113226.A0A139HEJ8"/>
<evidence type="ECO:0000256" key="1">
    <source>
        <dbReference type="ARBA" id="ARBA00004123"/>
    </source>
</evidence>
<evidence type="ECO:0000259" key="4">
    <source>
        <dbReference type="PROSITE" id="PS50048"/>
    </source>
</evidence>
<evidence type="ECO:0000256" key="3">
    <source>
        <dbReference type="SAM" id="MobiDB-lite"/>
    </source>
</evidence>
<reference evidence="5 6" key="1">
    <citation type="submission" date="2015-07" db="EMBL/GenBank/DDBJ databases">
        <title>Comparative genomics of the Sigatoka disease complex on banana suggests a link between parallel evolutionary changes in Pseudocercospora fijiensis and Pseudocercospora eumusae and increased virulence on the banana host.</title>
        <authorList>
            <person name="Chang T.-C."/>
            <person name="Salvucci A."/>
            <person name="Crous P.W."/>
            <person name="Stergiopoulos I."/>
        </authorList>
    </citation>
    <scope>NUCLEOTIDE SEQUENCE [LARGE SCALE GENOMIC DNA]</scope>
    <source>
        <strain evidence="5 6">CBS 116634</strain>
    </source>
</reference>
<dbReference type="AlphaFoldDB" id="A0A139HEJ8"/>
<evidence type="ECO:0000256" key="2">
    <source>
        <dbReference type="ARBA" id="ARBA00023242"/>
    </source>
</evidence>
<keyword evidence="6" id="KW-1185">Reference proteome</keyword>
<feature type="region of interest" description="Disordered" evidence="3">
    <location>
        <begin position="43"/>
        <end position="64"/>
    </location>
</feature>
<dbReference type="Proteomes" id="UP000073492">
    <property type="component" value="Unassembled WGS sequence"/>
</dbReference>
<feature type="region of interest" description="Disordered" evidence="3">
    <location>
        <begin position="571"/>
        <end position="593"/>
    </location>
</feature>
<dbReference type="OrthoDB" id="3639759at2759"/>
<dbReference type="InterPro" id="IPR001138">
    <property type="entry name" value="Zn2Cys6_DnaBD"/>
</dbReference>
<protein>
    <recommendedName>
        <fullName evidence="4">Zn(2)-C6 fungal-type domain-containing protein</fullName>
    </recommendedName>
</protein>
<sequence length="695" mass="77813">MSGIPRKRASLCCTECNRRKVSCNKVIPCQRCIGAGMRESCTRTGQARRVQPETHHSKTSTTPQLFQVQANSSLSLPDKSSPVTAGLSEHDEVTNAATILEFLAWGRRKEVTYATQLTPVEEPTTYFDDRLYGDTGVSPMVHEDSEEDISPEILQLLLPDQQLVMSLVDYHLEFLLWYHGSFHGPSFRRQLSEFFEHHRGQIQQPDVDMQWVAVLFAVLCGSICCGSKSALSCWGFHETEQELLSRKWHHAVVTCLNQARYMARPSIRSCEAIATLTICAHMLGCSNQQAVLLASAVRIAQSLGLHRLDDTSPKTVDRETGRRVWTQLCSQDWFSIPFSECYLVNPIYSRTLQAVNCDDVTLELLPEDVPTVTSYCTYLHRIAALMPQLQDAITISNTSYTKYEQVMKFDKKMRTLASEERPGFLCNVPLAPFWPKWVTWARSAAAISSAHKIIMIHRSFLTMSFTNPAFAFTRRTCIAASKTILKEMPRLATDDTPVLWISHAFVVAAGITLGLDALHRDSNDSACTEHCLLIEDSVRLLKTAHNSKIASRGVRILSDLLALEKRTRSERVAASNNKRKADETVGVQRSKRHHSIDMRDVVREFQRGLSPLQSRKGATMPATAVESVSPEATASVADSIRTFEFSTMHTSFEETIGDDFIGADETLANFHSNYMSHGNDAFGNLLTMAQTYGNS</sequence>
<proteinExistence type="predicted"/>
<feature type="domain" description="Zn(2)-C6 fungal-type" evidence="4">
    <location>
        <begin position="12"/>
        <end position="43"/>
    </location>
</feature>